<evidence type="ECO:0000256" key="1">
    <source>
        <dbReference type="SAM" id="Phobius"/>
    </source>
</evidence>
<accession>A9MJC3</accession>
<gene>
    <name evidence="2" type="ordered locus">SARI_00598</name>
</gene>
<evidence type="ECO:0000313" key="2">
    <source>
        <dbReference type="EMBL" id="ABX20524.1"/>
    </source>
</evidence>
<keyword evidence="3" id="KW-1185">Reference proteome</keyword>
<organism evidence="2 3">
    <name type="scientific">Salmonella arizonae (strain ATCC BAA-731 / CDC346-86 / RSK2980)</name>
    <dbReference type="NCBI Taxonomy" id="41514"/>
    <lineage>
        <taxon>Bacteria</taxon>
        <taxon>Pseudomonadati</taxon>
        <taxon>Pseudomonadota</taxon>
        <taxon>Gammaproteobacteria</taxon>
        <taxon>Enterobacterales</taxon>
        <taxon>Enterobacteriaceae</taxon>
        <taxon>Salmonella</taxon>
    </lineage>
</organism>
<evidence type="ECO:0000313" key="3">
    <source>
        <dbReference type="Proteomes" id="UP000002084"/>
    </source>
</evidence>
<keyword evidence="1" id="KW-0472">Membrane</keyword>
<dbReference type="Proteomes" id="UP000002084">
    <property type="component" value="Chromosome"/>
</dbReference>
<feature type="transmembrane region" description="Helical" evidence="1">
    <location>
        <begin position="29"/>
        <end position="45"/>
    </location>
</feature>
<dbReference type="AlphaFoldDB" id="A9MJC3"/>
<name>A9MJC3_SALAR</name>
<keyword evidence="1" id="KW-1133">Transmembrane helix</keyword>
<sequence length="46" mass="5034">MLARLFSVGSQLCQKHATRPLTASGRRHLMLWLGLVLICMGAAIVL</sequence>
<dbReference type="EMBL" id="CP000880">
    <property type="protein sequence ID" value="ABX20524.1"/>
    <property type="molecule type" value="Genomic_DNA"/>
</dbReference>
<proteinExistence type="predicted"/>
<protein>
    <submittedName>
        <fullName evidence="2">Uncharacterized protein</fullName>
    </submittedName>
</protein>
<keyword evidence="1" id="KW-0812">Transmembrane</keyword>
<reference evidence="2 3" key="1">
    <citation type="submission" date="2007-11" db="EMBL/GenBank/DDBJ databases">
        <authorList>
            <consortium name="The Salmonella enterica serovar Arizonae Genome Sequencing Project"/>
            <person name="McClelland M."/>
            <person name="Sanderson E.K."/>
            <person name="Porwollik S."/>
            <person name="Spieth J."/>
            <person name="Clifton W.S."/>
            <person name="Fulton R."/>
            <person name="Chunyan W."/>
            <person name="Wollam A."/>
            <person name="Shah N."/>
            <person name="Pepin K."/>
            <person name="Bhonagiri V."/>
            <person name="Nash W."/>
            <person name="Johnson M."/>
            <person name="Thiruvilangam P."/>
            <person name="Wilson R."/>
        </authorList>
    </citation>
    <scope>NUCLEOTIDE SEQUENCE [LARGE SCALE GENOMIC DNA]</scope>
    <source>
        <strain evidence="3">ATCC BAA-731 / CDC346-86 / RSK2980</strain>
    </source>
</reference>
<dbReference type="HOGENOM" id="CLU_3188692_0_0_6"/>
<dbReference type="STRING" id="41514.SARI_00598"/>
<dbReference type="KEGG" id="ses:SARI_00598"/>